<proteinExistence type="predicted"/>
<dbReference type="Proteomes" id="UP000054282">
    <property type="component" value="Unassembled WGS sequence"/>
</dbReference>
<dbReference type="OrthoDB" id="416217at2759"/>
<name>A0A0L7M999_PLAF4</name>
<protein>
    <submittedName>
        <fullName evidence="2">Uncharacterized protein</fullName>
    </submittedName>
</protein>
<gene>
    <name evidence="2" type="ORF">PFDG_04940</name>
</gene>
<dbReference type="KEGG" id="pfd:PFDG_04940"/>
<reference evidence="3" key="1">
    <citation type="submission" date="2006-09" db="EMBL/GenBank/DDBJ databases">
        <title>Annotation of Plasmodium falciparum Dd2.</title>
        <authorList>
            <consortium name="The Broad Institute Genome Sequencing Platform"/>
            <person name="Volkman S.K."/>
            <person name="Neafsey D.E."/>
            <person name="Dash A.P."/>
            <person name="Chitnis C.E."/>
            <person name="Hartl D.L."/>
            <person name="Young S.K."/>
            <person name="Zeng Q."/>
            <person name="Koehrsen M."/>
            <person name="Alvarado L."/>
            <person name="Berlin A."/>
            <person name="Borenstein D."/>
            <person name="Chapman S.B."/>
            <person name="Chen Z."/>
            <person name="Engels R."/>
            <person name="Freedman E."/>
            <person name="Gellesch M."/>
            <person name="Goldberg J."/>
            <person name="Griggs A."/>
            <person name="Gujja S."/>
            <person name="Heilman E.R."/>
            <person name="Heiman D.I."/>
            <person name="Howarth C."/>
            <person name="Jen D."/>
            <person name="Larson L."/>
            <person name="Mehta T."/>
            <person name="Neiman D."/>
            <person name="Park D."/>
            <person name="Pearson M."/>
            <person name="Roberts A."/>
            <person name="Saif S."/>
            <person name="Shea T."/>
            <person name="Shenoy N."/>
            <person name="Sisk P."/>
            <person name="Stolte C."/>
            <person name="Sykes S."/>
            <person name="Walk T."/>
            <person name="White J."/>
            <person name="Yandava C."/>
            <person name="Haas B."/>
            <person name="Henn M.R."/>
            <person name="Nusbaum C."/>
            <person name="Birren B."/>
        </authorList>
    </citation>
    <scope>NUCLEOTIDE SEQUENCE [LARGE SCALE GENOMIC DNA]</scope>
</reference>
<reference evidence="3" key="2">
    <citation type="submission" date="2006-09" db="EMBL/GenBank/DDBJ databases">
        <title>The genome sequence of Plasmodium falciparum Dd2.</title>
        <authorList>
            <consortium name="The Broad Institute Genome Sequencing Platform"/>
            <person name="Birren B."/>
            <person name="Lander E."/>
            <person name="Galagan J."/>
            <person name="Nusbaum C."/>
            <person name="Devon K."/>
            <person name="Henn M."/>
            <person name="Jaffe D."/>
            <person name="Butler J."/>
            <person name="Alvarez P."/>
            <person name="Gnerre S."/>
            <person name="Grabherr M."/>
            <person name="Kleber M."/>
            <person name="Mauceli E."/>
            <person name="Brockman W."/>
            <person name="MacCallum I.A."/>
            <person name="Rounsley S."/>
            <person name="Young S."/>
            <person name="LaButti K."/>
            <person name="Pushparaj V."/>
            <person name="DeCaprio D."/>
            <person name="Crawford M."/>
            <person name="Koehrsen M."/>
            <person name="Engels R."/>
            <person name="Montgomery P."/>
            <person name="Pearson M."/>
            <person name="Howarth C."/>
            <person name="Larson L."/>
            <person name="Luoma S."/>
            <person name="White J."/>
            <person name="Kodira C."/>
            <person name="Zeng Q."/>
            <person name="O'Leary S."/>
            <person name="Yandava C."/>
            <person name="Alvarado L."/>
            <person name="Wirth D."/>
            <person name="Volkman S."/>
            <person name="Hartl D."/>
        </authorList>
    </citation>
    <scope>NUCLEOTIDE SEQUENCE [LARGE SCALE GENOMIC DNA]</scope>
</reference>
<feature type="region of interest" description="Disordered" evidence="1">
    <location>
        <begin position="54"/>
        <end position="79"/>
    </location>
</feature>
<evidence type="ECO:0000256" key="1">
    <source>
        <dbReference type="SAM" id="MobiDB-lite"/>
    </source>
</evidence>
<organism evidence="2 3">
    <name type="scientific">Plasmodium falciparum (isolate Dd2)</name>
    <dbReference type="NCBI Taxonomy" id="57267"/>
    <lineage>
        <taxon>Eukaryota</taxon>
        <taxon>Sar</taxon>
        <taxon>Alveolata</taxon>
        <taxon>Apicomplexa</taxon>
        <taxon>Aconoidasida</taxon>
        <taxon>Haemosporida</taxon>
        <taxon>Plasmodiidae</taxon>
        <taxon>Plasmodium</taxon>
        <taxon>Plasmodium (Laverania)</taxon>
    </lineage>
</organism>
<accession>A0A0L7M999</accession>
<evidence type="ECO:0000313" key="3">
    <source>
        <dbReference type="Proteomes" id="UP000054282"/>
    </source>
</evidence>
<evidence type="ECO:0000313" key="2">
    <source>
        <dbReference type="EMBL" id="KOB89391.1"/>
    </source>
</evidence>
<sequence>MDKDIAVNEKETDFITDSHNVDECENVILKTLRQYYKKRDEYLVKLKNEYKKMDEEKRSNMEKKNNKRKWTHNKLQQIV</sequence>
<feature type="compositionally biased region" description="Basic and acidic residues" evidence="1">
    <location>
        <begin position="54"/>
        <end position="64"/>
    </location>
</feature>
<dbReference type="EMBL" id="GG702346">
    <property type="protein sequence ID" value="KOB89391.1"/>
    <property type="molecule type" value="Genomic_DNA"/>
</dbReference>
<dbReference type="AlphaFoldDB" id="A0A0L7M999"/>